<dbReference type="Proteomes" id="UP000177300">
    <property type="component" value="Unassembled WGS sequence"/>
</dbReference>
<organism evidence="1 2">
    <name type="scientific">Candidatus Curtissbacteria bacterium RIFCSPLOWO2_12_FULL_38_9</name>
    <dbReference type="NCBI Taxonomy" id="1797735"/>
    <lineage>
        <taxon>Bacteria</taxon>
        <taxon>Candidatus Curtissiibacteriota</taxon>
    </lineage>
</organism>
<dbReference type="Pfam" id="PF03928">
    <property type="entry name" value="HbpS-like"/>
    <property type="match status" value="1"/>
</dbReference>
<dbReference type="InterPro" id="IPR005624">
    <property type="entry name" value="PduO/GlcC-like"/>
</dbReference>
<dbReference type="Gene3D" id="3.30.450.150">
    <property type="entry name" value="Haem-degrading domain"/>
    <property type="match status" value="1"/>
</dbReference>
<sequence length="135" mass="13574">MISLESAQKAIEKAVTKAQDLGITVTVTVVDDHGTLIAANKMDGALNISPKYSYAKAFTSANLGLPTADIAGYAVEGKPYFGTTSAFGGELMVIAGGLPIKKGGKVIGAVGVGGSADVNQDVECAKAAAEVLGKD</sequence>
<reference evidence="1 2" key="1">
    <citation type="journal article" date="2016" name="Nat. Commun.">
        <title>Thousands of microbial genomes shed light on interconnected biogeochemical processes in an aquifer system.</title>
        <authorList>
            <person name="Anantharaman K."/>
            <person name="Brown C.T."/>
            <person name="Hug L.A."/>
            <person name="Sharon I."/>
            <person name="Castelle C.J."/>
            <person name="Probst A.J."/>
            <person name="Thomas B.C."/>
            <person name="Singh A."/>
            <person name="Wilkins M.J."/>
            <person name="Karaoz U."/>
            <person name="Brodie E.L."/>
            <person name="Williams K.H."/>
            <person name="Hubbard S.S."/>
            <person name="Banfield J.F."/>
        </authorList>
    </citation>
    <scope>NUCLEOTIDE SEQUENCE [LARGE SCALE GENOMIC DNA]</scope>
</reference>
<evidence type="ECO:0000313" key="1">
    <source>
        <dbReference type="EMBL" id="OGE13849.1"/>
    </source>
</evidence>
<protein>
    <submittedName>
        <fullName evidence="1">Uncharacterized protein</fullName>
    </submittedName>
</protein>
<evidence type="ECO:0000313" key="2">
    <source>
        <dbReference type="Proteomes" id="UP000177300"/>
    </source>
</evidence>
<dbReference type="InterPro" id="IPR038084">
    <property type="entry name" value="PduO/GlcC-like_sf"/>
</dbReference>
<accession>A0A1F5IC42</accession>
<dbReference type="SUPFAM" id="SSF143744">
    <property type="entry name" value="GlcG-like"/>
    <property type="match status" value="1"/>
</dbReference>
<name>A0A1F5IC42_9BACT</name>
<dbReference type="InterPro" id="IPR052517">
    <property type="entry name" value="GlcG_carb_metab_protein"/>
</dbReference>
<comment type="caution">
    <text evidence="1">The sequence shown here is derived from an EMBL/GenBank/DDBJ whole genome shotgun (WGS) entry which is preliminary data.</text>
</comment>
<proteinExistence type="predicted"/>
<dbReference type="PANTHER" id="PTHR34309:SF10">
    <property type="entry name" value="SLR1406 PROTEIN"/>
    <property type="match status" value="1"/>
</dbReference>
<dbReference type="EMBL" id="MFBY01000017">
    <property type="protein sequence ID" value="OGE13849.1"/>
    <property type="molecule type" value="Genomic_DNA"/>
</dbReference>
<dbReference type="AlphaFoldDB" id="A0A1F5IC42"/>
<dbReference type="PANTHER" id="PTHR34309">
    <property type="entry name" value="SLR1406 PROTEIN"/>
    <property type="match status" value="1"/>
</dbReference>
<gene>
    <name evidence="1" type="ORF">A3G14_01725</name>
</gene>